<evidence type="ECO:0000313" key="6">
    <source>
        <dbReference type="Proteomes" id="UP001446871"/>
    </source>
</evidence>
<proteinExistence type="inferred from homology"/>
<dbReference type="EMBL" id="JAQQWM010000001">
    <property type="protein sequence ID" value="KAK8081461.1"/>
    <property type="molecule type" value="Genomic_DNA"/>
</dbReference>
<protein>
    <submittedName>
        <fullName evidence="5">Autophagy-related protein 16</fullName>
    </submittedName>
</protein>
<dbReference type="Pfam" id="PF08614">
    <property type="entry name" value="ATG16"/>
    <property type="match status" value="1"/>
</dbReference>
<evidence type="ECO:0000256" key="3">
    <source>
        <dbReference type="SAM" id="MobiDB-lite"/>
    </source>
</evidence>
<evidence type="ECO:0000256" key="1">
    <source>
        <dbReference type="ARBA" id="ARBA00005331"/>
    </source>
</evidence>
<gene>
    <name evidence="5" type="ORF">PG996_000242</name>
</gene>
<evidence type="ECO:0000313" key="5">
    <source>
        <dbReference type="EMBL" id="KAK8081461.1"/>
    </source>
</evidence>
<evidence type="ECO:0000259" key="4">
    <source>
        <dbReference type="Pfam" id="PF08614"/>
    </source>
</evidence>
<keyword evidence="6" id="KW-1185">Reference proteome</keyword>
<dbReference type="CDD" id="cd22887">
    <property type="entry name" value="Atg16_CCD"/>
    <property type="match status" value="1"/>
</dbReference>
<reference evidence="5 6" key="1">
    <citation type="submission" date="2023-01" db="EMBL/GenBank/DDBJ databases">
        <title>Analysis of 21 Apiospora genomes using comparative genomics revels a genus with tremendous synthesis potential of carbohydrate active enzymes and secondary metabolites.</title>
        <authorList>
            <person name="Sorensen T."/>
        </authorList>
    </citation>
    <scope>NUCLEOTIDE SEQUENCE [LARGE SCALE GENOMIC DNA]</scope>
    <source>
        <strain evidence="5 6">CBS 83171</strain>
    </source>
</reference>
<feature type="compositionally biased region" description="Low complexity" evidence="3">
    <location>
        <begin position="52"/>
        <end position="92"/>
    </location>
</feature>
<accession>A0ABR1WD85</accession>
<feature type="region of interest" description="Disordered" evidence="3">
    <location>
        <begin position="49"/>
        <end position="105"/>
    </location>
</feature>
<organism evidence="5 6">
    <name type="scientific">Apiospora saccharicola</name>
    <dbReference type="NCBI Taxonomy" id="335842"/>
    <lineage>
        <taxon>Eukaryota</taxon>
        <taxon>Fungi</taxon>
        <taxon>Dikarya</taxon>
        <taxon>Ascomycota</taxon>
        <taxon>Pezizomycotina</taxon>
        <taxon>Sordariomycetes</taxon>
        <taxon>Xylariomycetidae</taxon>
        <taxon>Amphisphaeriales</taxon>
        <taxon>Apiosporaceae</taxon>
        <taxon>Apiospora</taxon>
    </lineage>
</organism>
<dbReference type="Proteomes" id="UP001446871">
    <property type="component" value="Unassembled WGS sequence"/>
</dbReference>
<feature type="coiled-coil region" evidence="2">
    <location>
        <begin position="22"/>
        <end position="49"/>
    </location>
</feature>
<feature type="compositionally biased region" description="Gly residues" evidence="3">
    <location>
        <begin position="93"/>
        <end position="103"/>
    </location>
</feature>
<dbReference type="Gene3D" id="1.20.5.170">
    <property type="match status" value="1"/>
</dbReference>
<keyword evidence="2" id="KW-0175">Coiled coil</keyword>
<comment type="similarity">
    <text evidence="1">Belongs to the ATG16 family.</text>
</comment>
<sequence>MPDWRDEYLVNIQEAERANPVNRDLVAACSQLADRIASLEAEKTLLAQKLASSSGPSTSQSPNPSSDTAPGATTTTTTTTTDLSSAATPQSGSGSGSGSGGPGTAELKRDLAEALRSKGQLEAKLKTSTAELQKLRTKTKADDKRLHDLTAERNTLATKLKDRNEELVGKTKLLKEVQDDNLTLNMEINMTEQKAARVAAENKELVDRWMKRMAQEADAMNLSNEPRHRSGR</sequence>
<dbReference type="InterPro" id="IPR013923">
    <property type="entry name" value="Autophagy-rel_prot_16_dom"/>
</dbReference>
<name>A0ABR1WD85_9PEZI</name>
<evidence type="ECO:0000256" key="2">
    <source>
        <dbReference type="SAM" id="Coils"/>
    </source>
</evidence>
<comment type="caution">
    <text evidence="5">The sequence shown here is derived from an EMBL/GenBank/DDBJ whole genome shotgun (WGS) entry which is preliminary data.</text>
</comment>
<feature type="domain" description="Autophagy-related protein 16" evidence="4">
    <location>
        <begin position="7"/>
        <end position="221"/>
    </location>
</feature>